<evidence type="ECO:0000256" key="4">
    <source>
        <dbReference type="ARBA" id="ARBA00023136"/>
    </source>
</evidence>
<evidence type="ECO:0000259" key="7">
    <source>
        <dbReference type="Pfam" id="PF04892"/>
    </source>
</evidence>
<feature type="transmembrane region" description="Helical" evidence="6">
    <location>
        <begin position="44"/>
        <end position="64"/>
    </location>
</feature>
<dbReference type="PANTHER" id="PTHR36834:SF1">
    <property type="entry name" value="INTEGRAL MEMBRANE PROTEIN"/>
    <property type="match status" value="1"/>
</dbReference>
<evidence type="ECO:0000256" key="5">
    <source>
        <dbReference type="SAM" id="MobiDB-lite"/>
    </source>
</evidence>
<evidence type="ECO:0000256" key="2">
    <source>
        <dbReference type="ARBA" id="ARBA00022692"/>
    </source>
</evidence>
<feature type="domain" description="RDD" evidence="8">
    <location>
        <begin position="213"/>
        <end position="340"/>
    </location>
</feature>
<feature type="transmembrane region" description="Helical" evidence="6">
    <location>
        <begin position="248"/>
        <end position="267"/>
    </location>
</feature>
<dbReference type="PIRSF" id="PIRSF031578">
    <property type="entry name" value="Uncharacterised_Vanz_RDD-cont"/>
    <property type="match status" value="1"/>
</dbReference>
<organism evidence="9 10">
    <name type="scientific">Furfurilactobacillus milii</name>
    <dbReference type="NCBI Taxonomy" id="2888272"/>
    <lineage>
        <taxon>Bacteria</taxon>
        <taxon>Bacillati</taxon>
        <taxon>Bacillota</taxon>
        <taxon>Bacilli</taxon>
        <taxon>Lactobacillales</taxon>
        <taxon>Lactobacillaceae</taxon>
        <taxon>Furfurilactobacillus</taxon>
    </lineage>
</organism>
<dbReference type="InterPro" id="IPR021192">
    <property type="entry name" value="UCP031578_Vanz/RDD"/>
</dbReference>
<feature type="transmembrane region" description="Helical" evidence="6">
    <location>
        <begin position="12"/>
        <end position="32"/>
    </location>
</feature>
<accession>A0A6N9I5K1</accession>
<proteinExistence type="predicted"/>
<dbReference type="RefSeq" id="WP_161004494.1">
    <property type="nucleotide sequence ID" value="NZ_WEZQ01000026.1"/>
</dbReference>
<dbReference type="Pfam" id="PF06271">
    <property type="entry name" value="RDD"/>
    <property type="match status" value="1"/>
</dbReference>
<dbReference type="Pfam" id="PF04892">
    <property type="entry name" value="VanZ"/>
    <property type="match status" value="1"/>
</dbReference>
<sequence>MWRQYLEPIHVAVILFPLLAIAMAVPLFAYHYHRYGAISRWQVFVNYSFYFYLLCAYFLIILPLPSRASVAALTTPTHNFHPLLVYYTFKATGFSLHNAATWIPTLHTAGFQQPFFNVMLTIPFGFYLHYYFKRGFFTTIILSFCLSLFFEVTQLTGLYGLYVRPYRLFDVDDLLLNTTGGFIGWLGAPLFSWLLPSKERIETANAKRAHQVGLLRRFTAFIIDMLFVGTFTGIFMIGGIAFDHEPNMWLLLILGLLLFVFIPQGLFKGTTIGLRAVYLQVKATNWRTASWLQVIIRNLVIYMPLILIGLGLQHIFNIHGQLTSFGLIGTFTVLMILIFTVDIVLAAMMPTYPLLFERLSHTTTISSFVTDDDQATAPVRKQSTPSSPKKKYTTRSERHQSR</sequence>
<dbReference type="Proteomes" id="UP000449209">
    <property type="component" value="Unassembled WGS sequence"/>
</dbReference>
<name>A0A6N9I5K1_9LACO</name>
<feature type="transmembrane region" description="Helical" evidence="6">
    <location>
        <begin position="139"/>
        <end position="162"/>
    </location>
</feature>
<gene>
    <name evidence="9" type="ORF">GB993_12215</name>
</gene>
<feature type="transmembrane region" description="Helical" evidence="6">
    <location>
        <begin position="218"/>
        <end position="242"/>
    </location>
</feature>
<dbReference type="EMBL" id="WEZQ01000026">
    <property type="protein sequence ID" value="MYV18245.1"/>
    <property type="molecule type" value="Genomic_DNA"/>
</dbReference>
<dbReference type="AlphaFoldDB" id="A0A6N9I5K1"/>
<feature type="domain" description="VanZ-like" evidence="7">
    <location>
        <begin position="49"/>
        <end position="191"/>
    </location>
</feature>
<dbReference type="InterPro" id="IPR006976">
    <property type="entry name" value="VanZ-like"/>
</dbReference>
<dbReference type="InterPro" id="IPR053150">
    <property type="entry name" value="Teicoplanin_resist-assoc"/>
</dbReference>
<feature type="transmembrane region" description="Helical" evidence="6">
    <location>
        <begin position="174"/>
        <end position="197"/>
    </location>
</feature>
<feature type="transmembrane region" description="Helical" evidence="6">
    <location>
        <begin position="288"/>
        <end position="312"/>
    </location>
</feature>
<keyword evidence="4 6" id="KW-0472">Membrane</keyword>
<keyword evidence="2 6" id="KW-0812">Transmembrane</keyword>
<keyword evidence="3 6" id="KW-1133">Transmembrane helix</keyword>
<dbReference type="PANTHER" id="PTHR36834">
    <property type="entry name" value="MEMBRANE PROTEIN-RELATED"/>
    <property type="match status" value="1"/>
</dbReference>
<protein>
    <submittedName>
        <fullName evidence="9">Teicoplanin resistance protein VanZ</fullName>
    </submittedName>
</protein>
<comment type="subcellular location">
    <subcellularLocation>
        <location evidence="1">Membrane</location>
        <topology evidence="1">Multi-pass membrane protein</topology>
    </subcellularLocation>
</comment>
<feature type="region of interest" description="Disordered" evidence="5">
    <location>
        <begin position="373"/>
        <end position="402"/>
    </location>
</feature>
<evidence type="ECO:0000313" key="9">
    <source>
        <dbReference type="EMBL" id="MYV18245.1"/>
    </source>
</evidence>
<evidence type="ECO:0000259" key="8">
    <source>
        <dbReference type="Pfam" id="PF06271"/>
    </source>
</evidence>
<dbReference type="OrthoDB" id="4822551at2"/>
<reference evidence="9 10" key="1">
    <citation type="journal article" date="2019" name="Appl. Environ. Microbiol.">
        <title>Genetic determinants of hydroxycinnamic acid metabolism in heterofermentative lactobacilli.</title>
        <authorList>
            <person name="Gaur G."/>
            <person name="Oh J.H."/>
            <person name="Filannino P."/>
            <person name="Gobbetti M."/>
            <person name="van Pijkeren J.P."/>
            <person name="Ganzle M.G."/>
        </authorList>
    </citation>
    <scope>NUCLEOTIDE SEQUENCE [LARGE SCALE GENOMIC DNA]</scope>
    <source>
        <strain evidence="9 10">C5</strain>
    </source>
</reference>
<feature type="transmembrane region" description="Helical" evidence="6">
    <location>
        <begin position="114"/>
        <end position="132"/>
    </location>
</feature>
<dbReference type="InterPro" id="IPR010432">
    <property type="entry name" value="RDD"/>
</dbReference>
<feature type="transmembrane region" description="Helical" evidence="6">
    <location>
        <begin position="324"/>
        <end position="348"/>
    </location>
</feature>
<dbReference type="GO" id="GO:0016020">
    <property type="term" value="C:membrane"/>
    <property type="evidence" value="ECO:0007669"/>
    <property type="project" value="UniProtKB-SubCell"/>
</dbReference>
<evidence type="ECO:0000313" key="10">
    <source>
        <dbReference type="Proteomes" id="UP000449209"/>
    </source>
</evidence>
<evidence type="ECO:0000256" key="6">
    <source>
        <dbReference type="SAM" id="Phobius"/>
    </source>
</evidence>
<evidence type="ECO:0000256" key="1">
    <source>
        <dbReference type="ARBA" id="ARBA00004141"/>
    </source>
</evidence>
<comment type="caution">
    <text evidence="9">The sequence shown here is derived from an EMBL/GenBank/DDBJ whole genome shotgun (WGS) entry which is preliminary data.</text>
</comment>
<evidence type="ECO:0000256" key="3">
    <source>
        <dbReference type="ARBA" id="ARBA00022989"/>
    </source>
</evidence>